<protein>
    <recommendedName>
        <fullName evidence="6">7,8-dihydroneopterin aldolase</fullName>
        <ecNumber evidence="6">4.1.2.25</ecNumber>
    </recommendedName>
</protein>
<dbReference type="InterPro" id="IPR043133">
    <property type="entry name" value="GTP-CH-I_C/QueF"/>
</dbReference>
<keyword evidence="4 6" id="KW-0289">Folate biosynthesis</keyword>
<dbReference type="InterPro" id="IPR006157">
    <property type="entry name" value="FolB_dom"/>
</dbReference>
<comment type="similarity">
    <text evidence="3 6">Belongs to the DHNA family.</text>
</comment>
<evidence type="ECO:0000256" key="1">
    <source>
        <dbReference type="ARBA" id="ARBA00001353"/>
    </source>
</evidence>
<evidence type="ECO:0000256" key="2">
    <source>
        <dbReference type="ARBA" id="ARBA00005013"/>
    </source>
</evidence>
<dbReference type="Proteomes" id="UP001596505">
    <property type="component" value="Unassembled WGS sequence"/>
</dbReference>
<dbReference type="RefSeq" id="WP_380968547.1">
    <property type="nucleotide sequence ID" value="NZ_JBHTCO010000038.1"/>
</dbReference>
<dbReference type="Pfam" id="PF02152">
    <property type="entry name" value="FolB"/>
    <property type="match status" value="1"/>
</dbReference>
<comment type="catalytic activity">
    <reaction evidence="1 6">
        <text>7,8-dihydroneopterin = 6-hydroxymethyl-7,8-dihydropterin + glycolaldehyde</text>
        <dbReference type="Rhea" id="RHEA:10540"/>
        <dbReference type="ChEBI" id="CHEBI:17001"/>
        <dbReference type="ChEBI" id="CHEBI:17071"/>
        <dbReference type="ChEBI" id="CHEBI:44841"/>
        <dbReference type="EC" id="4.1.2.25"/>
    </reaction>
</comment>
<name>A0ABW2Q067_9BACL</name>
<dbReference type="NCBIfam" id="TIGR00526">
    <property type="entry name" value="folB_dom"/>
    <property type="match status" value="1"/>
</dbReference>
<evidence type="ECO:0000313" key="9">
    <source>
        <dbReference type="Proteomes" id="UP001596505"/>
    </source>
</evidence>
<dbReference type="Gene3D" id="3.30.1130.10">
    <property type="match status" value="1"/>
</dbReference>
<sequence>MDKIYVNKMAFYGYHGVFSEENKLGQRFFVDVILECDLKDAGKNDDLDHTINYQEIYDITKKIVEGPPKKLVESVAEDISSALLSSFQIIQCCHIKVTKPDPPIPGYYDSVAIELTRSR</sequence>
<dbReference type="EC" id="4.1.2.25" evidence="6"/>
<feature type="domain" description="Dihydroneopterin aldolase/epimerase" evidence="7">
    <location>
        <begin position="4"/>
        <end position="117"/>
    </location>
</feature>
<keyword evidence="5 6" id="KW-0456">Lyase</keyword>
<dbReference type="InterPro" id="IPR006156">
    <property type="entry name" value="Dihydroneopterin_aldolase"/>
</dbReference>
<reference evidence="9" key="1">
    <citation type="journal article" date="2019" name="Int. J. Syst. Evol. Microbiol.">
        <title>The Global Catalogue of Microorganisms (GCM) 10K type strain sequencing project: providing services to taxonomists for standard genome sequencing and annotation.</title>
        <authorList>
            <consortium name="The Broad Institute Genomics Platform"/>
            <consortium name="The Broad Institute Genome Sequencing Center for Infectious Disease"/>
            <person name="Wu L."/>
            <person name="Ma J."/>
        </authorList>
    </citation>
    <scope>NUCLEOTIDE SEQUENCE [LARGE SCALE GENOMIC DNA]</scope>
    <source>
        <strain evidence="9">CGMCC 1.16305</strain>
    </source>
</reference>
<evidence type="ECO:0000256" key="6">
    <source>
        <dbReference type="RuleBase" id="RU362079"/>
    </source>
</evidence>
<comment type="caution">
    <text evidence="8">The sequence shown here is derived from an EMBL/GenBank/DDBJ whole genome shotgun (WGS) entry which is preliminary data.</text>
</comment>
<evidence type="ECO:0000259" key="7">
    <source>
        <dbReference type="SMART" id="SM00905"/>
    </source>
</evidence>
<proteinExistence type="inferred from homology"/>
<comment type="pathway">
    <text evidence="2 6">Cofactor biosynthesis; tetrahydrofolate biosynthesis; 2-amino-4-hydroxy-6-hydroxymethyl-7,8-dihydropteridine diphosphate from 7,8-dihydroneopterin triphosphate: step 3/4.</text>
</comment>
<dbReference type="GO" id="GO:0004150">
    <property type="term" value="F:dihydroneopterin aldolase activity"/>
    <property type="evidence" value="ECO:0007669"/>
    <property type="project" value="UniProtKB-EC"/>
</dbReference>
<gene>
    <name evidence="8" type="primary">folB</name>
    <name evidence="8" type="ORF">ACFQRG_17665</name>
</gene>
<evidence type="ECO:0000313" key="8">
    <source>
        <dbReference type="EMBL" id="MFC7394754.1"/>
    </source>
</evidence>
<dbReference type="EMBL" id="JBHTCO010000038">
    <property type="protein sequence ID" value="MFC7394754.1"/>
    <property type="molecule type" value="Genomic_DNA"/>
</dbReference>
<evidence type="ECO:0000256" key="5">
    <source>
        <dbReference type="ARBA" id="ARBA00023239"/>
    </source>
</evidence>
<comment type="function">
    <text evidence="6">Catalyzes the conversion of 7,8-dihydroneopterin to 6-hydroxymethyl-7,8-dihydropterin.</text>
</comment>
<accession>A0ABW2Q067</accession>
<dbReference type="SMART" id="SM00905">
    <property type="entry name" value="FolB"/>
    <property type="match status" value="1"/>
</dbReference>
<organism evidence="8 9">
    <name type="scientific">Scopulibacillus cellulosilyticus</name>
    <dbReference type="NCBI Taxonomy" id="2665665"/>
    <lineage>
        <taxon>Bacteria</taxon>
        <taxon>Bacillati</taxon>
        <taxon>Bacillota</taxon>
        <taxon>Bacilli</taxon>
        <taxon>Bacillales</taxon>
        <taxon>Sporolactobacillaceae</taxon>
        <taxon>Scopulibacillus</taxon>
    </lineage>
</organism>
<dbReference type="SUPFAM" id="SSF55620">
    <property type="entry name" value="Tetrahydrobiopterin biosynthesis enzymes-like"/>
    <property type="match status" value="1"/>
</dbReference>
<dbReference type="PANTHER" id="PTHR42844">
    <property type="entry name" value="DIHYDRONEOPTERIN ALDOLASE 1-RELATED"/>
    <property type="match status" value="1"/>
</dbReference>
<dbReference type="NCBIfam" id="TIGR00525">
    <property type="entry name" value="folB"/>
    <property type="match status" value="1"/>
</dbReference>
<keyword evidence="9" id="KW-1185">Reference proteome</keyword>
<dbReference type="CDD" id="cd00534">
    <property type="entry name" value="DHNA_DHNTPE"/>
    <property type="match status" value="1"/>
</dbReference>
<evidence type="ECO:0000256" key="4">
    <source>
        <dbReference type="ARBA" id="ARBA00022909"/>
    </source>
</evidence>
<evidence type="ECO:0000256" key="3">
    <source>
        <dbReference type="ARBA" id="ARBA00005708"/>
    </source>
</evidence>
<dbReference type="PANTHER" id="PTHR42844:SF1">
    <property type="entry name" value="DIHYDRONEOPTERIN ALDOLASE 1-RELATED"/>
    <property type="match status" value="1"/>
</dbReference>